<protein>
    <submittedName>
        <fullName evidence="3">Uncharacterized protein</fullName>
    </submittedName>
</protein>
<dbReference type="AlphaFoldDB" id="A0A6H5GAS1"/>
<feature type="chain" id="PRO_5026157004" evidence="2">
    <location>
        <begin position="29"/>
        <end position="181"/>
    </location>
</feature>
<dbReference type="Proteomes" id="UP000479000">
    <property type="component" value="Unassembled WGS sequence"/>
</dbReference>
<feature type="compositionally biased region" description="Basic and acidic residues" evidence="1">
    <location>
        <begin position="135"/>
        <end position="161"/>
    </location>
</feature>
<accession>A0A6H5GAS1</accession>
<evidence type="ECO:0000313" key="3">
    <source>
        <dbReference type="EMBL" id="CAA9999680.1"/>
    </source>
</evidence>
<keyword evidence="4" id="KW-1185">Reference proteome</keyword>
<feature type="signal peptide" evidence="2">
    <location>
        <begin position="1"/>
        <end position="28"/>
    </location>
</feature>
<gene>
    <name evidence="3" type="ORF">NTEN_LOCUS5960</name>
</gene>
<dbReference type="InterPro" id="IPR014743">
    <property type="entry name" value="Cl-channel_core"/>
</dbReference>
<evidence type="ECO:0000256" key="2">
    <source>
        <dbReference type="SAM" id="SignalP"/>
    </source>
</evidence>
<evidence type="ECO:0000256" key="1">
    <source>
        <dbReference type="SAM" id="MobiDB-lite"/>
    </source>
</evidence>
<organism evidence="3 4">
    <name type="scientific">Nesidiocoris tenuis</name>
    <dbReference type="NCBI Taxonomy" id="355587"/>
    <lineage>
        <taxon>Eukaryota</taxon>
        <taxon>Metazoa</taxon>
        <taxon>Ecdysozoa</taxon>
        <taxon>Arthropoda</taxon>
        <taxon>Hexapoda</taxon>
        <taxon>Insecta</taxon>
        <taxon>Pterygota</taxon>
        <taxon>Neoptera</taxon>
        <taxon>Paraneoptera</taxon>
        <taxon>Hemiptera</taxon>
        <taxon>Heteroptera</taxon>
        <taxon>Panheteroptera</taxon>
        <taxon>Cimicomorpha</taxon>
        <taxon>Miridae</taxon>
        <taxon>Dicyphina</taxon>
        <taxon>Nesidiocoris</taxon>
    </lineage>
</organism>
<sequence length="181" mass="20066">MDINLTAIAFLSTFLLSALHLGSPTTSGVVVPNLVMGALWGRILERVLANSLYMEYVKGPRAGPGPLGPRAPGILPPLPPPLDGPGSFTCDRNSEVSRGYLFKNVPCCCCIYFHGERTFRKRDKGMTALRKRRRESGETKAEEEGEEKKKKEKEAKDKKEEDPDDENEMEGGRMRRREGGG</sequence>
<dbReference type="EMBL" id="CADCXU010009034">
    <property type="protein sequence ID" value="CAA9999680.1"/>
    <property type="molecule type" value="Genomic_DNA"/>
</dbReference>
<reference evidence="3 4" key="1">
    <citation type="submission" date="2020-02" db="EMBL/GenBank/DDBJ databases">
        <authorList>
            <person name="Ferguson B K."/>
        </authorList>
    </citation>
    <scope>NUCLEOTIDE SEQUENCE [LARGE SCALE GENOMIC DNA]</scope>
</reference>
<proteinExistence type="predicted"/>
<keyword evidence="2" id="KW-0732">Signal</keyword>
<evidence type="ECO:0000313" key="4">
    <source>
        <dbReference type="Proteomes" id="UP000479000"/>
    </source>
</evidence>
<feature type="region of interest" description="Disordered" evidence="1">
    <location>
        <begin position="128"/>
        <end position="181"/>
    </location>
</feature>
<name>A0A6H5GAS1_9HEMI</name>
<dbReference type="SUPFAM" id="SSF81340">
    <property type="entry name" value="Clc chloride channel"/>
    <property type="match status" value="1"/>
</dbReference>
<dbReference type="OrthoDB" id="428525at2759"/>
<feature type="compositionally biased region" description="Basic and acidic residues" evidence="1">
    <location>
        <begin position="170"/>
        <end position="181"/>
    </location>
</feature>
<dbReference type="Gene3D" id="1.10.3080.10">
    <property type="entry name" value="Clc chloride channel"/>
    <property type="match status" value="1"/>
</dbReference>